<dbReference type="Proteomes" id="UP000460318">
    <property type="component" value="Unassembled WGS sequence"/>
</dbReference>
<feature type="transmembrane region" description="Helical" evidence="1">
    <location>
        <begin position="38"/>
        <end position="56"/>
    </location>
</feature>
<evidence type="ECO:0000256" key="1">
    <source>
        <dbReference type="SAM" id="Phobius"/>
    </source>
</evidence>
<protein>
    <submittedName>
        <fullName evidence="2">Uncharacterized protein</fullName>
    </submittedName>
</protein>
<feature type="transmembrane region" description="Helical" evidence="1">
    <location>
        <begin position="12"/>
        <end position="32"/>
    </location>
</feature>
<evidence type="ECO:0000313" key="2">
    <source>
        <dbReference type="EMBL" id="MWV44312.1"/>
    </source>
</evidence>
<name>A0A7X3ILM1_9BACL</name>
<sequence>MNIRTNHGRWIKITATLLPAATVILFGLSGGWFHMNSWISGAAIGWVEAALLLFLYRIPFNRKASISLPFRIALGFVTGMYAMIAIIEVICFGYLFKVSGWTYLSIHIITFIVFSMTLGIVSRAGKYAGDQERTENRLLSAKRETTAWITSIRKQILAIPDVPEQEHLLAETKELEESLRYSDPVFIASLSEMNHLIQQKISILEDQVKLIAAVPDHQRKELAQEAVLLVKDTLKTVNERRTAWSQGNTGTT</sequence>
<evidence type="ECO:0000313" key="3">
    <source>
        <dbReference type="Proteomes" id="UP000460318"/>
    </source>
</evidence>
<organism evidence="2 3">
    <name type="scientific">Paenibacillus dendrobii</name>
    <dbReference type="NCBI Taxonomy" id="2691084"/>
    <lineage>
        <taxon>Bacteria</taxon>
        <taxon>Bacillati</taxon>
        <taxon>Bacillota</taxon>
        <taxon>Bacilli</taxon>
        <taxon>Bacillales</taxon>
        <taxon>Paenibacillaceae</taxon>
        <taxon>Paenibacillus</taxon>
    </lineage>
</organism>
<proteinExistence type="predicted"/>
<keyword evidence="1" id="KW-0812">Transmembrane</keyword>
<keyword evidence="1" id="KW-1133">Transmembrane helix</keyword>
<keyword evidence="3" id="KW-1185">Reference proteome</keyword>
<reference evidence="2 3" key="1">
    <citation type="submission" date="2019-12" db="EMBL/GenBank/DDBJ databases">
        <title>Paenibacillus sp. nov., an endophytic bacterium isolated from the stem of Dendrobium.</title>
        <authorList>
            <person name="Zhao R."/>
        </authorList>
    </citation>
    <scope>NUCLEOTIDE SEQUENCE [LARGE SCALE GENOMIC DNA]</scope>
    <source>
        <strain evidence="2 3">HJL G12</strain>
    </source>
</reference>
<dbReference type="AlphaFoldDB" id="A0A7X3ILM1"/>
<accession>A0A7X3ILM1</accession>
<comment type="caution">
    <text evidence="2">The sequence shown here is derived from an EMBL/GenBank/DDBJ whole genome shotgun (WGS) entry which is preliminary data.</text>
</comment>
<feature type="transmembrane region" description="Helical" evidence="1">
    <location>
        <begin position="68"/>
        <end position="95"/>
    </location>
</feature>
<dbReference type="EMBL" id="WUBI01000001">
    <property type="protein sequence ID" value="MWV44312.1"/>
    <property type="molecule type" value="Genomic_DNA"/>
</dbReference>
<feature type="transmembrane region" description="Helical" evidence="1">
    <location>
        <begin position="101"/>
        <end position="121"/>
    </location>
</feature>
<dbReference type="RefSeq" id="WP_160497740.1">
    <property type="nucleotide sequence ID" value="NZ_WUBI01000001.1"/>
</dbReference>
<keyword evidence="1" id="KW-0472">Membrane</keyword>
<gene>
    <name evidence="2" type="ORF">GRF59_11790</name>
</gene>